<gene>
    <name evidence="1" type="ORF">BJ138DRAFT_1014251</name>
</gene>
<keyword evidence="2" id="KW-1185">Reference proteome</keyword>
<proteinExistence type="predicted"/>
<comment type="caution">
    <text evidence="1">The sequence shown here is derived from an EMBL/GenBank/DDBJ whole genome shotgun (WGS) entry which is preliminary data.</text>
</comment>
<name>A0ACB8A2R1_9AGAM</name>
<evidence type="ECO:0000313" key="1">
    <source>
        <dbReference type="EMBL" id="KAH7907580.1"/>
    </source>
</evidence>
<dbReference type="EMBL" id="MU267891">
    <property type="protein sequence ID" value="KAH7907580.1"/>
    <property type="molecule type" value="Genomic_DNA"/>
</dbReference>
<sequence>AWVDWRSTDYFPRANGFVKLRWRAFGISMFHQMCLQMIRHAVLYPNTAGGHTHHCLNLLRQAVLCAADVTLSGMDGVGVVHVCRDWGCVCRYVWAGRMSDGWRRGGRGNVTGMGMM</sequence>
<evidence type="ECO:0000313" key="2">
    <source>
        <dbReference type="Proteomes" id="UP000790377"/>
    </source>
</evidence>
<reference evidence="1" key="1">
    <citation type="journal article" date="2021" name="New Phytol.">
        <title>Evolutionary innovations through gain and loss of genes in the ectomycorrhizal Boletales.</title>
        <authorList>
            <person name="Wu G."/>
            <person name="Miyauchi S."/>
            <person name="Morin E."/>
            <person name="Kuo A."/>
            <person name="Drula E."/>
            <person name="Varga T."/>
            <person name="Kohler A."/>
            <person name="Feng B."/>
            <person name="Cao Y."/>
            <person name="Lipzen A."/>
            <person name="Daum C."/>
            <person name="Hundley H."/>
            <person name="Pangilinan J."/>
            <person name="Johnson J."/>
            <person name="Barry K."/>
            <person name="LaButti K."/>
            <person name="Ng V."/>
            <person name="Ahrendt S."/>
            <person name="Min B."/>
            <person name="Choi I.G."/>
            <person name="Park H."/>
            <person name="Plett J.M."/>
            <person name="Magnuson J."/>
            <person name="Spatafora J.W."/>
            <person name="Nagy L.G."/>
            <person name="Henrissat B."/>
            <person name="Grigoriev I.V."/>
            <person name="Yang Z.L."/>
            <person name="Xu J."/>
            <person name="Martin F.M."/>
        </authorList>
    </citation>
    <scope>NUCLEOTIDE SEQUENCE</scope>
    <source>
        <strain evidence="1">ATCC 28755</strain>
    </source>
</reference>
<protein>
    <submittedName>
        <fullName evidence="1">Uncharacterized protein</fullName>
    </submittedName>
</protein>
<organism evidence="1 2">
    <name type="scientific">Hygrophoropsis aurantiaca</name>
    <dbReference type="NCBI Taxonomy" id="72124"/>
    <lineage>
        <taxon>Eukaryota</taxon>
        <taxon>Fungi</taxon>
        <taxon>Dikarya</taxon>
        <taxon>Basidiomycota</taxon>
        <taxon>Agaricomycotina</taxon>
        <taxon>Agaricomycetes</taxon>
        <taxon>Agaricomycetidae</taxon>
        <taxon>Boletales</taxon>
        <taxon>Coniophorineae</taxon>
        <taxon>Hygrophoropsidaceae</taxon>
        <taxon>Hygrophoropsis</taxon>
    </lineage>
</organism>
<accession>A0ACB8A2R1</accession>
<dbReference type="Proteomes" id="UP000790377">
    <property type="component" value="Unassembled WGS sequence"/>
</dbReference>
<feature type="non-terminal residue" evidence="1">
    <location>
        <position position="1"/>
    </location>
</feature>